<evidence type="ECO:0000313" key="2">
    <source>
        <dbReference type="Proteomes" id="UP000317243"/>
    </source>
</evidence>
<reference evidence="1 2" key="1">
    <citation type="submission" date="2019-02" db="EMBL/GenBank/DDBJ databases">
        <title>Deep-cultivation of Planctomycetes and their phenomic and genomic characterization uncovers novel biology.</title>
        <authorList>
            <person name="Wiegand S."/>
            <person name="Jogler M."/>
            <person name="Boedeker C."/>
            <person name="Pinto D."/>
            <person name="Vollmers J."/>
            <person name="Rivas-Marin E."/>
            <person name="Kohn T."/>
            <person name="Peeters S.H."/>
            <person name="Heuer A."/>
            <person name="Rast P."/>
            <person name="Oberbeckmann S."/>
            <person name="Bunk B."/>
            <person name="Jeske O."/>
            <person name="Meyerdierks A."/>
            <person name="Storesund J.E."/>
            <person name="Kallscheuer N."/>
            <person name="Luecker S."/>
            <person name="Lage O.M."/>
            <person name="Pohl T."/>
            <person name="Merkel B.J."/>
            <person name="Hornburger P."/>
            <person name="Mueller R.-W."/>
            <person name="Bruemmer F."/>
            <person name="Labrenz M."/>
            <person name="Spormann A.M."/>
            <person name="Op Den Camp H."/>
            <person name="Overmann J."/>
            <person name="Amann R."/>
            <person name="Jetten M.S.M."/>
            <person name="Mascher T."/>
            <person name="Medema M.H."/>
            <person name="Devos D.P."/>
            <person name="Kaster A.-K."/>
            <person name="Ovreas L."/>
            <person name="Rohde M."/>
            <person name="Galperin M.Y."/>
            <person name="Jogler C."/>
        </authorList>
    </citation>
    <scope>NUCLEOTIDE SEQUENCE [LARGE SCALE GENOMIC DNA]</scope>
    <source>
        <strain evidence="1 2">KOR42</strain>
    </source>
</reference>
<sequence>MFTPDLASFELRECADLPKNTLMAPLPFIREIRCLLGNIGIDMVIGTEETVLLSSDVFEAFRSWDAVQDEPQVDSDEDNHWMN</sequence>
<dbReference type="AlphaFoldDB" id="A0A5C5WZ95"/>
<dbReference type="RefSeq" id="WP_146510257.1">
    <property type="nucleotide sequence ID" value="NZ_SIHI01000003.1"/>
</dbReference>
<keyword evidence="2" id="KW-1185">Reference proteome</keyword>
<protein>
    <submittedName>
        <fullName evidence="1">Uncharacterized protein</fullName>
    </submittedName>
</protein>
<gene>
    <name evidence="1" type="ORF">KOR42_27360</name>
</gene>
<name>A0A5C5WZ95_9PLAN</name>
<evidence type="ECO:0000313" key="1">
    <source>
        <dbReference type="EMBL" id="TWT55609.1"/>
    </source>
</evidence>
<dbReference type="Proteomes" id="UP000317243">
    <property type="component" value="Unassembled WGS sequence"/>
</dbReference>
<dbReference type="OrthoDB" id="290044at2"/>
<comment type="caution">
    <text evidence="1">The sequence shown here is derived from an EMBL/GenBank/DDBJ whole genome shotgun (WGS) entry which is preliminary data.</text>
</comment>
<dbReference type="EMBL" id="SIHI01000003">
    <property type="protein sequence ID" value="TWT55609.1"/>
    <property type="molecule type" value="Genomic_DNA"/>
</dbReference>
<organism evidence="1 2">
    <name type="scientific">Thalassoglobus neptunius</name>
    <dbReference type="NCBI Taxonomy" id="1938619"/>
    <lineage>
        <taxon>Bacteria</taxon>
        <taxon>Pseudomonadati</taxon>
        <taxon>Planctomycetota</taxon>
        <taxon>Planctomycetia</taxon>
        <taxon>Planctomycetales</taxon>
        <taxon>Planctomycetaceae</taxon>
        <taxon>Thalassoglobus</taxon>
    </lineage>
</organism>
<proteinExistence type="predicted"/>
<accession>A0A5C5WZ95</accession>